<comment type="subcellular location">
    <subcellularLocation>
        <location evidence="1">Golgi apparatus membrane</location>
        <topology evidence="1">Single-pass type II membrane protein</topology>
    </subcellularLocation>
</comment>
<dbReference type="Proteomes" id="UP001055439">
    <property type="component" value="Chromosome 8"/>
</dbReference>
<keyword evidence="6 11" id="KW-1133">Transmembrane helix</keyword>
<dbReference type="GO" id="GO:0000139">
    <property type="term" value="C:Golgi membrane"/>
    <property type="evidence" value="ECO:0007669"/>
    <property type="project" value="UniProtKB-SubCell"/>
</dbReference>
<comment type="similarity">
    <text evidence="10">Belongs to the glycosyltransferase 8 family. Glycogenin subfamily.</text>
</comment>
<dbReference type="AlphaFoldDB" id="A0A9E7HHI1"/>
<evidence type="ECO:0000256" key="2">
    <source>
        <dbReference type="ARBA" id="ARBA00022676"/>
    </source>
</evidence>
<evidence type="ECO:0000256" key="3">
    <source>
        <dbReference type="ARBA" id="ARBA00022679"/>
    </source>
</evidence>
<accession>A0A9E7HHI1</accession>
<evidence type="ECO:0000256" key="4">
    <source>
        <dbReference type="ARBA" id="ARBA00022692"/>
    </source>
</evidence>
<evidence type="ECO:0000256" key="9">
    <source>
        <dbReference type="ARBA" id="ARBA00023316"/>
    </source>
</evidence>
<dbReference type="InterPro" id="IPR002495">
    <property type="entry name" value="Glyco_trans_8"/>
</dbReference>
<keyword evidence="3" id="KW-0808">Transferase</keyword>
<dbReference type="CDD" id="cd02537">
    <property type="entry name" value="GT8_Glycogenin"/>
    <property type="match status" value="1"/>
</dbReference>
<evidence type="ECO:0000256" key="11">
    <source>
        <dbReference type="SAM" id="Phobius"/>
    </source>
</evidence>
<feature type="transmembrane region" description="Helical" evidence="11">
    <location>
        <begin position="65"/>
        <end position="84"/>
    </location>
</feature>
<evidence type="ECO:0000313" key="12">
    <source>
        <dbReference type="EMBL" id="URE30234.1"/>
    </source>
</evidence>
<keyword evidence="13" id="KW-1185">Reference proteome</keyword>
<dbReference type="EMBL" id="CP097510">
    <property type="protein sequence ID" value="URE30234.1"/>
    <property type="molecule type" value="Genomic_DNA"/>
</dbReference>
<dbReference type="Pfam" id="PF01501">
    <property type="entry name" value="Glyco_transf_8"/>
    <property type="match status" value="1"/>
</dbReference>
<evidence type="ECO:0000256" key="1">
    <source>
        <dbReference type="ARBA" id="ARBA00004323"/>
    </source>
</evidence>
<reference evidence="12" key="1">
    <citation type="submission" date="2022-05" db="EMBL/GenBank/DDBJ databases">
        <title>The Musa troglodytarum L. genome provides insights into the mechanism of non-climacteric behaviour and enrichment of carotenoids.</title>
        <authorList>
            <person name="Wang J."/>
        </authorList>
    </citation>
    <scope>NUCLEOTIDE SEQUENCE</scope>
    <source>
        <tissue evidence="12">Leaf</tissue>
    </source>
</reference>
<dbReference type="SUPFAM" id="SSF53448">
    <property type="entry name" value="Nucleotide-diphospho-sugar transferases"/>
    <property type="match status" value="1"/>
</dbReference>
<organism evidence="12 13">
    <name type="scientific">Musa troglodytarum</name>
    <name type="common">fe'i banana</name>
    <dbReference type="NCBI Taxonomy" id="320322"/>
    <lineage>
        <taxon>Eukaryota</taxon>
        <taxon>Viridiplantae</taxon>
        <taxon>Streptophyta</taxon>
        <taxon>Embryophyta</taxon>
        <taxon>Tracheophyta</taxon>
        <taxon>Spermatophyta</taxon>
        <taxon>Magnoliopsida</taxon>
        <taxon>Liliopsida</taxon>
        <taxon>Zingiberales</taxon>
        <taxon>Musaceae</taxon>
        <taxon>Musa</taxon>
    </lineage>
</organism>
<name>A0A9E7HHI1_9LILI</name>
<dbReference type="OrthoDB" id="2014201at2759"/>
<keyword evidence="5" id="KW-0479">Metal-binding</keyword>
<dbReference type="GO" id="GO:0071555">
    <property type="term" value="P:cell wall organization"/>
    <property type="evidence" value="ECO:0007669"/>
    <property type="project" value="UniProtKB-KW"/>
</dbReference>
<proteinExistence type="inferred from homology"/>
<dbReference type="GO" id="GO:0016757">
    <property type="term" value="F:glycosyltransferase activity"/>
    <property type="evidence" value="ECO:0007669"/>
    <property type="project" value="UniProtKB-KW"/>
</dbReference>
<evidence type="ECO:0000313" key="13">
    <source>
        <dbReference type="Proteomes" id="UP001055439"/>
    </source>
</evidence>
<evidence type="ECO:0000256" key="6">
    <source>
        <dbReference type="ARBA" id="ARBA00022989"/>
    </source>
</evidence>
<sequence length="949" mass="108038">MKNQSFGSGSPKSYHGYPRGDFDLESGSFRKSFRKPKSSSRIGPIGMMISVANRIHYFYKLHPVAVFLSSLAFGVAILIVLSMYESRIRMMGFRRDGDLSSGSYPLANLRNLVMVAGHSIYTSTSCGKIDSEDSWFLEPYQKHPGQAATFLAHIQEGVESAAKDEGALLLFSGGETRKDAGPRSEAQSYWAVAESKGWFGKQDNIRSRAHTEEHARDSFENLLFSVCRFRELTGSYPQNITVVSYDFKKERFAHLHRLAIGFPEERFFYTGTPAAPGTKEAAEKDGIGFLGWSTADDAIACGCRIEMRGVVGAAGGGHVEARHRPVGSPVYGNKRRPHKSSDFKQADKPFNNLFPERNSAWKIYSLKLVLIIIVCGTFLTLLHPPAAYHNEQSLHAGSRFMDVGWIWDKSKPDSRYLSNSNVDWARILKCAEVMDSSKGNMKIGLLNFNISEINHWHQLLPNAGFSVIQLDYADTNITWDVLYPEWIDEEEESEVPSCPKLPEPKFSKGFRFDLIAVKLPCGSSASWSRDVARLHLQLAAAKVAAVSSGDHYPVHVLFVTSCFPIPNLFTCKNLVMREGDMWLYKPDLQLLKEKLLLPVGSCELALPLEAKERPHSYTPHREAYATILHSANVYVCGAIAAAQSIRLAGSKRDLVILVDETVSDHHRSGLEAAGWKIKTITRIRNPMAERDAYNEWNYSKFRLWQLTEYDKVIFIDADLLVLRNIDFLFTMPEITATGNNVTFFNSGVMVIEPSNCTFQLLMDHINEIESYNGGDQGYLNEVFTWWHRIPRRMNFLKHFWIGDEKEIKEMKTHLFGADPPVLYVLHYLGLKPWLCFRDYDCNWNVDIMQEFASDVAHTTWWKVHDAMPKHLQSFCLLRSKQKAALEWDRRQAKKANYSDGHWRRKITDPRLKKCFEDFCYWQSMLWHWGDPNWSDENLTSSSLANLPSS</sequence>
<evidence type="ECO:0000256" key="7">
    <source>
        <dbReference type="ARBA" id="ARBA00023136"/>
    </source>
</evidence>
<evidence type="ECO:0000256" key="10">
    <source>
        <dbReference type="ARBA" id="ARBA00038162"/>
    </source>
</evidence>
<dbReference type="InterPro" id="IPR029044">
    <property type="entry name" value="Nucleotide-diphossugar_trans"/>
</dbReference>
<dbReference type="GO" id="GO:0046872">
    <property type="term" value="F:metal ion binding"/>
    <property type="evidence" value="ECO:0007669"/>
    <property type="project" value="UniProtKB-KW"/>
</dbReference>
<dbReference type="Gene3D" id="3.90.550.10">
    <property type="entry name" value="Spore Coat Polysaccharide Biosynthesis Protein SpsA, Chain A"/>
    <property type="match status" value="1"/>
</dbReference>
<keyword evidence="9" id="KW-0961">Cell wall biogenesis/degradation</keyword>
<protein>
    <submittedName>
        <fullName evidence="12">DUF218 domain</fullName>
    </submittedName>
</protein>
<dbReference type="InterPro" id="IPR050587">
    <property type="entry name" value="GNT1/Glycosyltrans_8"/>
</dbReference>
<keyword evidence="4 11" id="KW-0812">Transmembrane</keyword>
<dbReference type="FunFam" id="3.90.550.10:FF:000018">
    <property type="entry name" value="Hexosyltransferase"/>
    <property type="match status" value="1"/>
</dbReference>
<evidence type="ECO:0000256" key="8">
    <source>
        <dbReference type="ARBA" id="ARBA00023211"/>
    </source>
</evidence>
<gene>
    <name evidence="12" type="ORF">MUK42_15704</name>
</gene>
<evidence type="ECO:0000256" key="5">
    <source>
        <dbReference type="ARBA" id="ARBA00022723"/>
    </source>
</evidence>
<keyword evidence="2" id="KW-0328">Glycosyltransferase</keyword>
<keyword evidence="7 11" id="KW-0472">Membrane</keyword>
<keyword evidence="8" id="KW-0464">Manganese</keyword>
<dbReference type="PANTHER" id="PTHR11183">
    <property type="entry name" value="GLYCOGENIN SUBFAMILY MEMBER"/>
    <property type="match status" value="1"/>
</dbReference>